<feature type="transmembrane region" description="Helical" evidence="6">
    <location>
        <begin position="211"/>
        <end position="230"/>
    </location>
</feature>
<dbReference type="Pfam" id="PF00892">
    <property type="entry name" value="EamA"/>
    <property type="match status" value="2"/>
</dbReference>
<feature type="domain" description="EamA" evidence="7">
    <location>
        <begin position="151"/>
        <end position="279"/>
    </location>
</feature>
<feature type="transmembrane region" description="Helical" evidence="6">
    <location>
        <begin position="177"/>
        <end position="199"/>
    </location>
</feature>
<gene>
    <name evidence="8" type="ORF">WKV53_02270</name>
</gene>
<dbReference type="PANTHER" id="PTHR32322:SF2">
    <property type="entry name" value="EAMA DOMAIN-CONTAINING PROTEIN"/>
    <property type="match status" value="1"/>
</dbReference>
<evidence type="ECO:0000256" key="6">
    <source>
        <dbReference type="SAM" id="Phobius"/>
    </source>
</evidence>
<dbReference type="SUPFAM" id="SSF103481">
    <property type="entry name" value="Multidrug resistance efflux transporter EmrE"/>
    <property type="match status" value="2"/>
</dbReference>
<dbReference type="Proteomes" id="UP001371305">
    <property type="component" value="Unassembled WGS sequence"/>
</dbReference>
<comment type="caution">
    <text evidence="8">The sequence shown here is derived from an EMBL/GenBank/DDBJ whole genome shotgun (WGS) entry which is preliminary data.</text>
</comment>
<feature type="transmembrane region" description="Helical" evidence="6">
    <location>
        <begin position="123"/>
        <end position="140"/>
    </location>
</feature>
<feature type="transmembrane region" description="Helical" evidence="6">
    <location>
        <begin position="38"/>
        <end position="56"/>
    </location>
</feature>
<evidence type="ECO:0000256" key="3">
    <source>
        <dbReference type="ARBA" id="ARBA00022692"/>
    </source>
</evidence>
<comment type="subcellular location">
    <subcellularLocation>
        <location evidence="1">Membrane</location>
        <topology evidence="1">Multi-pass membrane protein</topology>
    </subcellularLocation>
</comment>
<evidence type="ECO:0000256" key="2">
    <source>
        <dbReference type="ARBA" id="ARBA00007362"/>
    </source>
</evidence>
<proteinExistence type="inferred from homology"/>
<organism evidence="8 9">
    <name type="scientific">Luteolibacter soli</name>
    <dbReference type="NCBI Taxonomy" id="3135280"/>
    <lineage>
        <taxon>Bacteria</taxon>
        <taxon>Pseudomonadati</taxon>
        <taxon>Verrucomicrobiota</taxon>
        <taxon>Verrucomicrobiia</taxon>
        <taxon>Verrucomicrobiales</taxon>
        <taxon>Verrucomicrobiaceae</taxon>
        <taxon>Luteolibacter</taxon>
    </lineage>
</organism>
<evidence type="ECO:0000313" key="8">
    <source>
        <dbReference type="EMBL" id="MEK7949302.1"/>
    </source>
</evidence>
<dbReference type="PANTHER" id="PTHR32322">
    <property type="entry name" value="INNER MEMBRANE TRANSPORTER"/>
    <property type="match status" value="1"/>
</dbReference>
<dbReference type="InterPro" id="IPR037185">
    <property type="entry name" value="EmrE-like"/>
</dbReference>
<keyword evidence="4 6" id="KW-1133">Transmembrane helix</keyword>
<feature type="transmembrane region" description="Helical" evidence="6">
    <location>
        <begin position="94"/>
        <end position="116"/>
    </location>
</feature>
<feature type="transmembrane region" description="Helical" evidence="6">
    <location>
        <begin position="68"/>
        <end position="88"/>
    </location>
</feature>
<evidence type="ECO:0000256" key="4">
    <source>
        <dbReference type="ARBA" id="ARBA00022989"/>
    </source>
</evidence>
<sequence length="300" mass="31723">MNASQKGMLFGLSGVMAFGLTLPATRLAVASLDPAVVGLGRAAVASIPAAFLLLLTKQPFPSRDQWQRLAIVILGVLIGFPLSIGWAMQRVDASHGGVVLGLLPLATACAAFLRAGENPSRRFWICSLAGSATVVVFALSSSSGKLTPADGALLLAVASAAIGYAEGGRLSRELGGWQVMCWSIVAALPFILGPLIWLIQRHGIHATPSSWAGFFYLSLVSSFLGMFAWYHGLSLGGVAKVGQLQLLQPFFTFLFAMAFLGERFGWQPVACAALVALFILAGRAKPSRKPLFRRAPRVVA</sequence>
<dbReference type="InterPro" id="IPR000620">
    <property type="entry name" value="EamA_dom"/>
</dbReference>
<feature type="domain" description="EamA" evidence="7">
    <location>
        <begin position="6"/>
        <end position="136"/>
    </location>
</feature>
<keyword evidence="9" id="KW-1185">Reference proteome</keyword>
<evidence type="ECO:0000256" key="5">
    <source>
        <dbReference type="ARBA" id="ARBA00023136"/>
    </source>
</evidence>
<protein>
    <submittedName>
        <fullName evidence="8">DMT family transporter</fullName>
    </submittedName>
</protein>
<reference evidence="8 9" key="1">
    <citation type="submission" date="2024-04" db="EMBL/GenBank/DDBJ databases">
        <title>Luteolibacter sp. isolated from soil.</title>
        <authorList>
            <person name="An J."/>
        </authorList>
    </citation>
    <scope>NUCLEOTIDE SEQUENCE [LARGE SCALE GENOMIC DNA]</scope>
    <source>
        <strain evidence="8 9">Y139</strain>
    </source>
</reference>
<evidence type="ECO:0000313" key="9">
    <source>
        <dbReference type="Proteomes" id="UP001371305"/>
    </source>
</evidence>
<accession>A0ABU9ANN5</accession>
<dbReference type="RefSeq" id="WP_341402720.1">
    <property type="nucleotide sequence ID" value="NZ_JBBUKT010000001.1"/>
</dbReference>
<evidence type="ECO:0000259" key="7">
    <source>
        <dbReference type="Pfam" id="PF00892"/>
    </source>
</evidence>
<keyword evidence="5 6" id="KW-0472">Membrane</keyword>
<evidence type="ECO:0000256" key="1">
    <source>
        <dbReference type="ARBA" id="ARBA00004141"/>
    </source>
</evidence>
<dbReference type="EMBL" id="JBBUKT010000001">
    <property type="protein sequence ID" value="MEK7949302.1"/>
    <property type="molecule type" value="Genomic_DNA"/>
</dbReference>
<comment type="similarity">
    <text evidence="2">Belongs to the EamA transporter family.</text>
</comment>
<keyword evidence="3 6" id="KW-0812">Transmembrane</keyword>
<dbReference type="InterPro" id="IPR050638">
    <property type="entry name" value="AA-Vitamin_Transporters"/>
</dbReference>
<feature type="transmembrane region" description="Helical" evidence="6">
    <location>
        <begin position="266"/>
        <end position="284"/>
    </location>
</feature>
<name>A0ABU9ANN5_9BACT</name>